<evidence type="ECO:0000256" key="4">
    <source>
        <dbReference type="ARBA" id="ARBA00018080"/>
    </source>
</evidence>
<dbReference type="PROSITE" id="PS00614">
    <property type="entry name" value="IGPS"/>
    <property type="match status" value="1"/>
</dbReference>
<dbReference type="RefSeq" id="WP_159965556.1">
    <property type="nucleotide sequence ID" value="NZ_APKE01000023.1"/>
</dbReference>
<dbReference type="SUPFAM" id="SSF51366">
    <property type="entry name" value="Ribulose-phoshate binding barrel"/>
    <property type="match status" value="1"/>
</dbReference>
<dbReference type="AlphaFoldDB" id="A0A921NU86"/>
<reference evidence="12" key="1">
    <citation type="submission" date="2013-03" db="EMBL/GenBank/DDBJ databases">
        <title>Genome Sequence of the Profundibacterium mesophilum strain KAUST100406-0324T from Red Sea, a novel genus in the family Rhodobacteraceae.</title>
        <authorList>
            <person name="Essack M."/>
            <person name="Alam I."/>
            <person name="Lafi F."/>
            <person name="Alawi W."/>
            <person name="Kamanu F."/>
            <person name="Al-Suwailem A."/>
            <person name="Lee O.O."/>
            <person name="Xu Y."/>
            <person name="Bajic V."/>
            <person name="Qian P.-Y."/>
            <person name="Archer J."/>
        </authorList>
    </citation>
    <scope>NUCLEOTIDE SEQUENCE</scope>
    <source>
        <strain evidence="12">KAUST100406-0324</strain>
    </source>
</reference>
<evidence type="ECO:0000256" key="1">
    <source>
        <dbReference type="ARBA" id="ARBA00001633"/>
    </source>
</evidence>
<accession>A0A921NU86</accession>
<dbReference type="InterPro" id="IPR011060">
    <property type="entry name" value="RibuloseP-bd_barrel"/>
</dbReference>
<dbReference type="PANTHER" id="PTHR22854:SF2">
    <property type="entry name" value="INDOLE-3-GLYCEROL-PHOSPHATE SYNTHASE"/>
    <property type="match status" value="1"/>
</dbReference>
<evidence type="ECO:0000256" key="3">
    <source>
        <dbReference type="ARBA" id="ARBA00012362"/>
    </source>
</evidence>
<dbReference type="Pfam" id="PF00218">
    <property type="entry name" value="IGPS"/>
    <property type="match status" value="1"/>
</dbReference>
<comment type="pathway">
    <text evidence="2 10">Amino-acid biosynthesis; L-tryptophan biosynthesis; L-tryptophan from chorismate: step 4/5.</text>
</comment>
<dbReference type="GO" id="GO:0000162">
    <property type="term" value="P:L-tryptophan biosynthetic process"/>
    <property type="evidence" value="ECO:0007669"/>
    <property type="project" value="UniProtKB-UniRule"/>
</dbReference>
<evidence type="ECO:0000313" key="13">
    <source>
        <dbReference type="Proteomes" id="UP000698242"/>
    </source>
</evidence>
<gene>
    <name evidence="10 12" type="primary">trpC</name>
    <name evidence="12" type="ORF">PMES_01998</name>
</gene>
<protein>
    <recommendedName>
        <fullName evidence="4 10">Indole-3-glycerol phosphate synthase</fullName>
        <shortName evidence="10">IGPS</shortName>
        <ecNumber evidence="3 10">4.1.1.48</ecNumber>
    </recommendedName>
</protein>
<dbReference type="NCBIfam" id="NF001370">
    <property type="entry name" value="PRK00278.1-2"/>
    <property type="match status" value="1"/>
</dbReference>
<comment type="catalytic activity">
    <reaction evidence="1 10">
        <text>1-(2-carboxyphenylamino)-1-deoxy-D-ribulose 5-phosphate + H(+) = (1S,2R)-1-C-(indol-3-yl)glycerol 3-phosphate + CO2 + H2O</text>
        <dbReference type="Rhea" id="RHEA:23476"/>
        <dbReference type="ChEBI" id="CHEBI:15377"/>
        <dbReference type="ChEBI" id="CHEBI:15378"/>
        <dbReference type="ChEBI" id="CHEBI:16526"/>
        <dbReference type="ChEBI" id="CHEBI:58613"/>
        <dbReference type="ChEBI" id="CHEBI:58866"/>
        <dbReference type="EC" id="4.1.1.48"/>
    </reaction>
</comment>
<dbReference type="NCBIfam" id="NF001373">
    <property type="entry name" value="PRK00278.1-6"/>
    <property type="match status" value="1"/>
</dbReference>
<sequence length="269" mass="28979">MTTVLDRIKAYKLDEIAARKAERPRDAIEADARAASSVRPFREALVSAANGGYGLIAEIKKASPSKGVIREDFDPAALARAYETGGAACLSVLTDAPSFQGDDSYLAEARSAVKLPVLRKDFLFDTWQVAESRALGADCILIIMAALDDGQAAELEAAATHWGMDCLVEVHDDDELTRAMNLSSSLIGINNRDLHSFDTSLDTTRRLSRMVEAGRTIVSESGLSHPAELADLARYGARCFLVGEHLMRHDDVAAATRVLLADPLTSGTM</sequence>
<dbReference type="Gene3D" id="3.20.20.70">
    <property type="entry name" value="Aldolase class I"/>
    <property type="match status" value="1"/>
</dbReference>
<evidence type="ECO:0000256" key="10">
    <source>
        <dbReference type="HAMAP-Rule" id="MF_00134"/>
    </source>
</evidence>
<dbReference type="InterPro" id="IPR013785">
    <property type="entry name" value="Aldolase_TIM"/>
</dbReference>
<name>A0A921NU86_9RHOB</name>
<evidence type="ECO:0000256" key="2">
    <source>
        <dbReference type="ARBA" id="ARBA00004696"/>
    </source>
</evidence>
<organism evidence="12 13">
    <name type="scientific">Profundibacterium mesophilum KAUST100406-0324</name>
    <dbReference type="NCBI Taxonomy" id="1037889"/>
    <lineage>
        <taxon>Bacteria</taxon>
        <taxon>Pseudomonadati</taxon>
        <taxon>Pseudomonadota</taxon>
        <taxon>Alphaproteobacteria</taxon>
        <taxon>Rhodobacterales</taxon>
        <taxon>Roseobacteraceae</taxon>
        <taxon>Profundibacterium</taxon>
    </lineage>
</organism>
<dbReference type="GO" id="GO:0004425">
    <property type="term" value="F:indole-3-glycerol-phosphate synthase activity"/>
    <property type="evidence" value="ECO:0007669"/>
    <property type="project" value="UniProtKB-UniRule"/>
</dbReference>
<dbReference type="CDD" id="cd00331">
    <property type="entry name" value="IGPS"/>
    <property type="match status" value="1"/>
</dbReference>
<dbReference type="OrthoDB" id="9804217at2"/>
<comment type="similarity">
    <text evidence="10">Belongs to the TrpC family.</text>
</comment>
<dbReference type="PANTHER" id="PTHR22854">
    <property type="entry name" value="TRYPTOPHAN BIOSYNTHESIS PROTEIN"/>
    <property type="match status" value="1"/>
</dbReference>
<evidence type="ECO:0000256" key="7">
    <source>
        <dbReference type="ARBA" id="ARBA00022822"/>
    </source>
</evidence>
<keyword evidence="8 10" id="KW-0057">Aromatic amino acid biosynthesis</keyword>
<evidence type="ECO:0000256" key="8">
    <source>
        <dbReference type="ARBA" id="ARBA00023141"/>
    </source>
</evidence>
<dbReference type="GO" id="GO:0004640">
    <property type="term" value="F:phosphoribosylanthranilate isomerase activity"/>
    <property type="evidence" value="ECO:0007669"/>
    <property type="project" value="TreeGrafter"/>
</dbReference>
<keyword evidence="7 10" id="KW-0822">Tryptophan biosynthesis</keyword>
<keyword evidence="13" id="KW-1185">Reference proteome</keyword>
<evidence type="ECO:0000313" key="12">
    <source>
        <dbReference type="EMBL" id="KAF0675663.1"/>
    </source>
</evidence>
<dbReference type="HAMAP" id="MF_00134_B">
    <property type="entry name" value="IGPS_B"/>
    <property type="match status" value="1"/>
</dbReference>
<keyword evidence="5 10" id="KW-0028">Amino-acid biosynthesis</keyword>
<dbReference type="EC" id="4.1.1.48" evidence="3 10"/>
<evidence type="ECO:0000256" key="6">
    <source>
        <dbReference type="ARBA" id="ARBA00022793"/>
    </source>
</evidence>
<dbReference type="NCBIfam" id="NF001377">
    <property type="entry name" value="PRK00278.2-4"/>
    <property type="match status" value="1"/>
</dbReference>
<proteinExistence type="inferred from homology"/>
<keyword evidence="9 10" id="KW-0456">Lyase</keyword>
<evidence type="ECO:0000256" key="9">
    <source>
        <dbReference type="ARBA" id="ARBA00023239"/>
    </source>
</evidence>
<dbReference type="Proteomes" id="UP000698242">
    <property type="component" value="Unassembled WGS sequence"/>
</dbReference>
<feature type="domain" description="Indole-3-glycerol phosphate synthase" evidence="11">
    <location>
        <begin position="5"/>
        <end position="258"/>
    </location>
</feature>
<dbReference type="EMBL" id="APKE01000023">
    <property type="protein sequence ID" value="KAF0675663.1"/>
    <property type="molecule type" value="Genomic_DNA"/>
</dbReference>
<evidence type="ECO:0000259" key="11">
    <source>
        <dbReference type="Pfam" id="PF00218"/>
    </source>
</evidence>
<dbReference type="InterPro" id="IPR001468">
    <property type="entry name" value="Indole-3-GlycerolPSynthase_CS"/>
</dbReference>
<keyword evidence="6 10" id="KW-0210">Decarboxylase</keyword>
<comment type="caution">
    <text evidence="12">The sequence shown here is derived from an EMBL/GenBank/DDBJ whole genome shotgun (WGS) entry which is preliminary data.</text>
</comment>
<evidence type="ECO:0000256" key="5">
    <source>
        <dbReference type="ARBA" id="ARBA00022605"/>
    </source>
</evidence>
<dbReference type="FunFam" id="3.20.20.70:FF:000024">
    <property type="entry name" value="Indole-3-glycerol phosphate synthase"/>
    <property type="match status" value="1"/>
</dbReference>
<dbReference type="InterPro" id="IPR045186">
    <property type="entry name" value="Indole-3-glycerol_P_synth"/>
</dbReference>
<dbReference type="InterPro" id="IPR013798">
    <property type="entry name" value="Indole-3-glycerol_P_synth_dom"/>
</dbReference>